<dbReference type="Proteomes" id="UP000016649">
    <property type="component" value="Unassembled WGS sequence"/>
</dbReference>
<feature type="domain" description="Endoribonuclease YicC-like N-terminal" evidence="6">
    <location>
        <begin position="1"/>
        <end position="151"/>
    </location>
</feature>
<protein>
    <submittedName>
        <fullName evidence="8">TIGR00255 family protein</fullName>
    </submittedName>
</protein>
<evidence type="ECO:0000256" key="5">
    <source>
        <dbReference type="ARBA" id="ARBA00035648"/>
    </source>
</evidence>
<dbReference type="PANTHER" id="PTHR30636">
    <property type="entry name" value="UPF0701 PROTEIN YICC"/>
    <property type="match status" value="1"/>
</dbReference>
<dbReference type="InterPro" id="IPR013551">
    <property type="entry name" value="YicC-like_C"/>
</dbReference>
<evidence type="ECO:0000256" key="1">
    <source>
        <dbReference type="ARBA" id="ARBA00001968"/>
    </source>
</evidence>
<evidence type="ECO:0000256" key="2">
    <source>
        <dbReference type="ARBA" id="ARBA00022722"/>
    </source>
</evidence>
<dbReference type="Pfam" id="PF03755">
    <property type="entry name" value="YicC-like_N"/>
    <property type="match status" value="1"/>
</dbReference>
<dbReference type="InterPro" id="IPR013527">
    <property type="entry name" value="YicC-like_N"/>
</dbReference>
<feature type="domain" description="Endoribonuclease YicC-like C-terminal" evidence="7">
    <location>
        <begin position="170"/>
        <end position="232"/>
    </location>
</feature>
<evidence type="ECO:0000256" key="3">
    <source>
        <dbReference type="ARBA" id="ARBA00022759"/>
    </source>
</evidence>
<dbReference type="PANTHER" id="PTHR30636:SF3">
    <property type="entry name" value="UPF0701 PROTEIN YICC"/>
    <property type="match status" value="1"/>
</dbReference>
<evidence type="ECO:0000313" key="9">
    <source>
        <dbReference type="Proteomes" id="UP000016649"/>
    </source>
</evidence>
<dbReference type="InterPro" id="IPR005229">
    <property type="entry name" value="YicC/YloC-like"/>
</dbReference>
<evidence type="ECO:0000259" key="7">
    <source>
        <dbReference type="Pfam" id="PF08340"/>
    </source>
</evidence>
<proteinExistence type="inferred from homology"/>
<dbReference type="Pfam" id="PF08340">
    <property type="entry name" value="YicC-like_C"/>
    <property type="match status" value="2"/>
</dbReference>
<keyword evidence="4" id="KW-0378">Hydrolase</keyword>
<comment type="similarity">
    <text evidence="5">Belongs to the YicC/YloC family.</text>
</comment>
<reference evidence="8 9" key="1">
    <citation type="submission" date="2013-08" db="EMBL/GenBank/DDBJ databases">
        <authorList>
            <person name="Weinstock G."/>
            <person name="Sodergren E."/>
            <person name="Wylie T."/>
            <person name="Fulton L."/>
            <person name="Fulton R."/>
            <person name="Fronick C."/>
            <person name="O'Laughlin M."/>
            <person name="Godfrey J."/>
            <person name="Miner T."/>
            <person name="Herter B."/>
            <person name="Appelbaum E."/>
            <person name="Cordes M."/>
            <person name="Lek S."/>
            <person name="Wollam A."/>
            <person name="Pepin K.H."/>
            <person name="Palsikar V.B."/>
            <person name="Mitreva M."/>
            <person name="Wilson R.K."/>
        </authorList>
    </citation>
    <scope>NUCLEOTIDE SEQUENCE [LARGE SCALE GENOMIC DNA]</scope>
    <source>
        <strain evidence="8 9">ATCC 700332</strain>
    </source>
</reference>
<keyword evidence="3" id="KW-0255">Endonuclease</keyword>
<evidence type="ECO:0000259" key="6">
    <source>
        <dbReference type="Pfam" id="PF03755"/>
    </source>
</evidence>
<dbReference type="EMBL" id="AWVH01000024">
    <property type="protein sequence ID" value="ERJ93559.1"/>
    <property type="molecule type" value="Genomic_DNA"/>
</dbReference>
<evidence type="ECO:0000256" key="4">
    <source>
        <dbReference type="ARBA" id="ARBA00022801"/>
    </source>
</evidence>
<accession>A0ABN0NZM0</accession>
<organism evidence="8 9">
    <name type="scientific">Treponema lecithinolyticum ATCC 700332</name>
    <dbReference type="NCBI Taxonomy" id="1321815"/>
    <lineage>
        <taxon>Bacteria</taxon>
        <taxon>Pseudomonadati</taxon>
        <taxon>Spirochaetota</taxon>
        <taxon>Spirochaetia</taxon>
        <taxon>Spirochaetales</taxon>
        <taxon>Treponemataceae</taxon>
        <taxon>Treponema</taxon>
    </lineage>
</organism>
<keyword evidence="9" id="KW-1185">Reference proteome</keyword>
<gene>
    <name evidence="8" type="ORF">HMPREF9193_00848</name>
</gene>
<dbReference type="RefSeq" id="WP_021687066.1">
    <property type="nucleotide sequence ID" value="NZ_KI260564.1"/>
</dbReference>
<evidence type="ECO:0000313" key="8">
    <source>
        <dbReference type="EMBL" id="ERJ93559.1"/>
    </source>
</evidence>
<comment type="caution">
    <text evidence="8">The sequence shown here is derived from an EMBL/GenBank/DDBJ whole genome shotgun (WGS) entry which is preliminary data.</text>
</comment>
<sequence>MTGYASAESGDADIRVFAEIKSVNSRFLDLNINMPVFLNSLEQNIRKKCEQKIMRGKVDVFIRLKEASSDIKVEADLAIAASYAQALRQIARSLNLPDSSVSLDLLARQDGVLTVQKDCRIDAYWAALEPVFDCALNKLCEERAREGEHLKRDMEKQLAHIEACLAVFRKSVPLMEKTFKDTIVKRFNEVLGDAVDEQRVMSETAALLVKYTINEEIVRSESHIQALKKELNGCANSRDCIGADCAGGESRAGGKEVGNTGGNKASGRKIDFLCQELNREINTIGSKNQLVEIGAAVIEAKNALENLREQCRNVE</sequence>
<name>A0ABN0NZM0_TRELE</name>
<comment type="cofactor">
    <cofactor evidence="1">
        <name>a divalent metal cation</name>
        <dbReference type="ChEBI" id="CHEBI:60240"/>
    </cofactor>
</comment>
<keyword evidence="2" id="KW-0540">Nuclease</keyword>
<feature type="domain" description="Endoribonuclease YicC-like C-terminal" evidence="7">
    <location>
        <begin position="263"/>
        <end position="315"/>
    </location>
</feature>